<dbReference type="GO" id="GO:0005737">
    <property type="term" value="C:cytoplasm"/>
    <property type="evidence" value="ECO:0007669"/>
    <property type="project" value="TreeGrafter"/>
</dbReference>
<sequence>EIAPEYLVKKASRELKKKTGINLYVLGELEYYVTYKIKENEIFPVKSQKGYHESTPFVKYDDMNDEILQTLNSLGAKIKYGHSEVGSISLEDGTRYEQYEIELDLEPLEDMADHLVLAKWIIRNVAAKYNVEVTFTPKISVGQAGTGLHIHMAAIKDGKNIMLDDDGKLTETAKKIIGGMIKLAPSLTAFGNTNPASYLRLVPHQEAPTNVCWGDKNRSVLIRVPLGWRNINALSSHVNKTTDIGSSGERQTIELRSPDGSANIYLLLAGIAVAAKYGLTN</sequence>
<dbReference type="InterPro" id="IPR014746">
    <property type="entry name" value="Gln_synth/guanido_kin_cat_dom"/>
</dbReference>
<comment type="similarity">
    <text evidence="1">Belongs to the glutamine synthetase family.</text>
</comment>
<evidence type="ECO:0000313" key="3">
    <source>
        <dbReference type="EMBL" id="GAF97943.1"/>
    </source>
</evidence>
<dbReference type="GO" id="GO:0016020">
    <property type="term" value="C:membrane"/>
    <property type="evidence" value="ECO:0007669"/>
    <property type="project" value="TreeGrafter"/>
</dbReference>
<dbReference type="PANTHER" id="PTHR43407:SF1">
    <property type="entry name" value="LENGSIN"/>
    <property type="match status" value="1"/>
</dbReference>
<evidence type="ECO:0000259" key="2">
    <source>
        <dbReference type="PROSITE" id="PS51987"/>
    </source>
</evidence>
<dbReference type="EMBL" id="BARS01016122">
    <property type="protein sequence ID" value="GAF97943.1"/>
    <property type="molecule type" value="Genomic_DNA"/>
</dbReference>
<dbReference type="AlphaFoldDB" id="X0TWI1"/>
<evidence type="ECO:0000256" key="1">
    <source>
        <dbReference type="ARBA" id="ARBA00009897"/>
    </source>
</evidence>
<protein>
    <recommendedName>
        <fullName evidence="2">GS catalytic domain-containing protein</fullName>
    </recommendedName>
</protein>
<dbReference type="GO" id="GO:0019740">
    <property type="term" value="P:nitrogen utilization"/>
    <property type="evidence" value="ECO:0007669"/>
    <property type="project" value="TreeGrafter"/>
</dbReference>
<organism evidence="3">
    <name type="scientific">marine sediment metagenome</name>
    <dbReference type="NCBI Taxonomy" id="412755"/>
    <lineage>
        <taxon>unclassified sequences</taxon>
        <taxon>metagenomes</taxon>
        <taxon>ecological metagenomes</taxon>
    </lineage>
</organism>
<proteinExistence type="inferred from homology"/>
<feature type="non-terminal residue" evidence="3">
    <location>
        <position position="281"/>
    </location>
</feature>
<dbReference type="GO" id="GO:0006542">
    <property type="term" value="P:glutamine biosynthetic process"/>
    <property type="evidence" value="ECO:0007669"/>
    <property type="project" value="TreeGrafter"/>
</dbReference>
<feature type="domain" description="GS catalytic" evidence="2">
    <location>
        <begin position="4"/>
        <end position="281"/>
    </location>
</feature>
<dbReference type="Pfam" id="PF00120">
    <property type="entry name" value="Gln-synt_C"/>
    <property type="match status" value="1"/>
</dbReference>
<dbReference type="SMART" id="SM01230">
    <property type="entry name" value="Gln-synt_C"/>
    <property type="match status" value="1"/>
</dbReference>
<accession>X0TWI1</accession>
<feature type="non-terminal residue" evidence="3">
    <location>
        <position position="1"/>
    </location>
</feature>
<name>X0TWI1_9ZZZZ</name>
<dbReference type="PANTHER" id="PTHR43407">
    <property type="entry name" value="GLUTAMINE SYNTHETASE"/>
    <property type="match status" value="1"/>
</dbReference>
<dbReference type="InterPro" id="IPR008146">
    <property type="entry name" value="Gln_synth_cat_dom"/>
</dbReference>
<dbReference type="SUPFAM" id="SSF55931">
    <property type="entry name" value="Glutamine synthetase/guanido kinase"/>
    <property type="match status" value="1"/>
</dbReference>
<gene>
    <name evidence="3" type="ORF">S01H1_26587</name>
</gene>
<dbReference type="PROSITE" id="PS51987">
    <property type="entry name" value="GS_CATALYTIC"/>
    <property type="match status" value="1"/>
</dbReference>
<dbReference type="Gene3D" id="3.30.590.10">
    <property type="entry name" value="Glutamine synthetase/guanido kinase, catalytic domain"/>
    <property type="match status" value="1"/>
</dbReference>
<reference evidence="3" key="1">
    <citation type="journal article" date="2014" name="Front. Microbiol.">
        <title>High frequency of phylogenetically diverse reductive dehalogenase-homologous genes in deep subseafloor sedimentary metagenomes.</title>
        <authorList>
            <person name="Kawai M."/>
            <person name="Futagami T."/>
            <person name="Toyoda A."/>
            <person name="Takaki Y."/>
            <person name="Nishi S."/>
            <person name="Hori S."/>
            <person name="Arai W."/>
            <person name="Tsubouchi T."/>
            <person name="Morono Y."/>
            <person name="Uchiyama I."/>
            <person name="Ito T."/>
            <person name="Fujiyama A."/>
            <person name="Inagaki F."/>
            <person name="Takami H."/>
        </authorList>
    </citation>
    <scope>NUCLEOTIDE SEQUENCE</scope>
    <source>
        <strain evidence="3">Expedition CK06-06</strain>
    </source>
</reference>
<comment type="caution">
    <text evidence="3">The sequence shown here is derived from an EMBL/GenBank/DDBJ whole genome shotgun (WGS) entry which is preliminary data.</text>
</comment>
<dbReference type="GO" id="GO:0004356">
    <property type="term" value="F:glutamine synthetase activity"/>
    <property type="evidence" value="ECO:0007669"/>
    <property type="project" value="InterPro"/>
</dbReference>